<dbReference type="EMBL" id="SDEE01000008">
    <property type="protein sequence ID" value="RXW25194.1"/>
    <property type="molecule type" value="Genomic_DNA"/>
</dbReference>
<evidence type="ECO:0000313" key="3">
    <source>
        <dbReference type="Proteomes" id="UP000290288"/>
    </source>
</evidence>
<organism evidence="2 3">
    <name type="scientific">Candolleomyces aberdarensis</name>
    <dbReference type="NCBI Taxonomy" id="2316362"/>
    <lineage>
        <taxon>Eukaryota</taxon>
        <taxon>Fungi</taxon>
        <taxon>Dikarya</taxon>
        <taxon>Basidiomycota</taxon>
        <taxon>Agaricomycotina</taxon>
        <taxon>Agaricomycetes</taxon>
        <taxon>Agaricomycetidae</taxon>
        <taxon>Agaricales</taxon>
        <taxon>Agaricineae</taxon>
        <taxon>Psathyrellaceae</taxon>
        <taxon>Candolleomyces</taxon>
    </lineage>
</organism>
<accession>A0A4Q2E0J2</accession>
<dbReference type="InterPro" id="IPR001810">
    <property type="entry name" value="F-box_dom"/>
</dbReference>
<sequence length="322" mass="35150">MALPLELIDNVCLHLPTPDLLAVAAASSLLCSVAQRLLYREVTVTRGKLAVALTLAKKPRLARHVRVFTVVVDPAANVLPAYYRALSTAISHMRELNSLSITVPANHSSILPSDSRLSFPRLRVLQASFTLDPHVVRFLAKAPGLVALTLDHGLDLPCSEIPPTSIPRLASFSGSSQAAQVLVPGRPVTSIFLSSGDLTEDVVSALSMSSAAVSTLDATTTSLPLPILESLAVAMPQLENIRLTTTYNLWDEFFNTPFIQNIKYALMAMDCLKSANVSGMLWKWLTKDGRVLTNEPHIPSLTLDDDHDVEWAHENNNSYYHH</sequence>
<dbReference type="PROSITE" id="PS50181">
    <property type="entry name" value="FBOX"/>
    <property type="match status" value="1"/>
</dbReference>
<proteinExistence type="predicted"/>
<evidence type="ECO:0000259" key="1">
    <source>
        <dbReference type="PROSITE" id="PS50181"/>
    </source>
</evidence>
<feature type="domain" description="F-box" evidence="1">
    <location>
        <begin position="1"/>
        <end position="42"/>
    </location>
</feature>
<keyword evidence="3" id="KW-1185">Reference proteome</keyword>
<dbReference type="STRING" id="2316362.A0A4Q2E0J2"/>
<protein>
    <recommendedName>
        <fullName evidence="1">F-box domain-containing protein</fullName>
    </recommendedName>
</protein>
<gene>
    <name evidence="2" type="ORF">EST38_g677</name>
</gene>
<comment type="caution">
    <text evidence="2">The sequence shown here is derived from an EMBL/GenBank/DDBJ whole genome shotgun (WGS) entry which is preliminary data.</text>
</comment>
<reference evidence="2 3" key="1">
    <citation type="submission" date="2019-01" db="EMBL/GenBank/DDBJ databases">
        <title>Draft genome sequence of Psathyrella aberdarensis IHI B618.</title>
        <authorList>
            <person name="Buettner E."/>
            <person name="Kellner H."/>
        </authorList>
    </citation>
    <scope>NUCLEOTIDE SEQUENCE [LARGE SCALE GENOMIC DNA]</scope>
    <source>
        <strain evidence="2 3">IHI B618</strain>
    </source>
</reference>
<name>A0A4Q2E0J2_9AGAR</name>
<dbReference type="Proteomes" id="UP000290288">
    <property type="component" value="Unassembled WGS sequence"/>
</dbReference>
<dbReference type="AlphaFoldDB" id="A0A4Q2E0J2"/>
<dbReference type="OrthoDB" id="613763at2759"/>
<evidence type="ECO:0000313" key="2">
    <source>
        <dbReference type="EMBL" id="RXW25194.1"/>
    </source>
</evidence>